<dbReference type="CDD" id="cd06222">
    <property type="entry name" value="RNase_H_like"/>
    <property type="match status" value="1"/>
</dbReference>
<dbReference type="Pfam" id="PF13456">
    <property type="entry name" value="RVT_3"/>
    <property type="match status" value="1"/>
</dbReference>
<dbReference type="PANTHER" id="PTHR47723:SF19">
    <property type="entry name" value="POLYNUCLEOTIDYL TRANSFERASE, RIBONUCLEASE H-LIKE SUPERFAMILY PROTEIN"/>
    <property type="match status" value="1"/>
</dbReference>
<proteinExistence type="predicted"/>
<sequence length="182" mass="20468">LLEEFFWEQFEEYGQLEAYRFPREHRCEWQPPPEGWLKLNFSGKARDGVSPAGCGGILRDEYEDVIATYSCSLGELGDAMVANAEALRMGMRLLEDVPGGVKQLVVEGTDLSVVRWVSTWPEPPEKVKEAVDDILEVVERIETVIYHVYEKANEAAIALAEEGATSQDRRVWISSEISGEMG</sequence>
<feature type="non-terminal residue" evidence="2">
    <location>
        <position position="1"/>
    </location>
</feature>
<organism evidence="2 3">
    <name type="scientific">Eucalyptus globulus</name>
    <name type="common">Tasmanian blue gum</name>
    <dbReference type="NCBI Taxonomy" id="34317"/>
    <lineage>
        <taxon>Eukaryota</taxon>
        <taxon>Viridiplantae</taxon>
        <taxon>Streptophyta</taxon>
        <taxon>Embryophyta</taxon>
        <taxon>Tracheophyta</taxon>
        <taxon>Spermatophyta</taxon>
        <taxon>Magnoliopsida</taxon>
        <taxon>eudicotyledons</taxon>
        <taxon>Gunneridae</taxon>
        <taxon>Pentapetalae</taxon>
        <taxon>rosids</taxon>
        <taxon>malvids</taxon>
        <taxon>Myrtales</taxon>
        <taxon>Myrtaceae</taxon>
        <taxon>Myrtoideae</taxon>
        <taxon>Eucalypteae</taxon>
        <taxon>Eucalyptus</taxon>
    </lineage>
</organism>
<reference evidence="2 3" key="1">
    <citation type="submission" date="2024-11" db="EMBL/GenBank/DDBJ databases">
        <title>Chromosome-level genome assembly of Eucalyptus globulus Labill. provides insights into its genome evolution.</title>
        <authorList>
            <person name="Li X."/>
        </authorList>
    </citation>
    <scope>NUCLEOTIDE SEQUENCE [LARGE SCALE GENOMIC DNA]</scope>
    <source>
        <strain evidence="2">CL2024</strain>
        <tissue evidence="2">Fresh tender leaves</tissue>
    </source>
</reference>
<dbReference type="Gene3D" id="3.30.420.10">
    <property type="entry name" value="Ribonuclease H-like superfamily/Ribonuclease H"/>
    <property type="match status" value="1"/>
</dbReference>
<evidence type="ECO:0000259" key="1">
    <source>
        <dbReference type="Pfam" id="PF13456"/>
    </source>
</evidence>
<dbReference type="InterPro" id="IPR012337">
    <property type="entry name" value="RNaseH-like_sf"/>
</dbReference>
<dbReference type="InterPro" id="IPR044730">
    <property type="entry name" value="RNase_H-like_dom_plant"/>
</dbReference>
<dbReference type="SUPFAM" id="SSF53098">
    <property type="entry name" value="Ribonuclease H-like"/>
    <property type="match status" value="1"/>
</dbReference>
<keyword evidence="3" id="KW-1185">Reference proteome</keyword>
<evidence type="ECO:0000313" key="2">
    <source>
        <dbReference type="EMBL" id="KAL3752945.1"/>
    </source>
</evidence>
<name>A0ABD3LMD4_EUCGL</name>
<dbReference type="EMBL" id="JBJKBG010000001">
    <property type="protein sequence ID" value="KAL3752945.1"/>
    <property type="molecule type" value="Genomic_DNA"/>
</dbReference>
<dbReference type="InterPro" id="IPR036397">
    <property type="entry name" value="RNaseH_sf"/>
</dbReference>
<dbReference type="Proteomes" id="UP001634007">
    <property type="component" value="Unassembled WGS sequence"/>
</dbReference>
<protein>
    <recommendedName>
        <fullName evidence="1">RNase H type-1 domain-containing protein</fullName>
    </recommendedName>
</protein>
<accession>A0ABD3LMD4</accession>
<feature type="domain" description="RNase H type-1" evidence="1">
    <location>
        <begin position="40"/>
        <end position="162"/>
    </location>
</feature>
<comment type="caution">
    <text evidence="2">The sequence shown here is derived from an EMBL/GenBank/DDBJ whole genome shotgun (WGS) entry which is preliminary data.</text>
</comment>
<dbReference type="InterPro" id="IPR053151">
    <property type="entry name" value="RNase_H-like"/>
</dbReference>
<evidence type="ECO:0000313" key="3">
    <source>
        <dbReference type="Proteomes" id="UP001634007"/>
    </source>
</evidence>
<gene>
    <name evidence="2" type="ORF">ACJRO7_000356</name>
</gene>
<dbReference type="AlphaFoldDB" id="A0ABD3LMD4"/>
<dbReference type="InterPro" id="IPR002156">
    <property type="entry name" value="RNaseH_domain"/>
</dbReference>
<dbReference type="PANTHER" id="PTHR47723">
    <property type="entry name" value="OS05G0353850 PROTEIN"/>
    <property type="match status" value="1"/>
</dbReference>